<name>A0ACC1L7B9_9FUNG</name>
<reference evidence="1" key="1">
    <citation type="submission" date="2022-07" db="EMBL/GenBank/DDBJ databases">
        <title>Phylogenomic reconstructions and comparative analyses of Kickxellomycotina fungi.</title>
        <authorList>
            <person name="Reynolds N.K."/>
            <person name="Stajich J.E."/>
            <person name="Barry K."/>
            <person name="Grigoriev I.V."/>
            <person name="Crous P."/>
            <person name="Smith M.E."/>
        </authorList>
    </citation>
    <scope>NUCLEOTIDE SEQUENCE</scope>
    <source>
        <strain evidence="1">BCRC 34780</strain>
    </source>
</reference>
<evidence type="ECO:0000313" key="1">
    <source>
        <dbReference type="EMBL" id="KAJ2801950.1"/>
    </source>
</evidence>
<accession>A0ACC1L7B9</accession>
<proteinExistence type="predicted"/>
<dbReference type="EMBL" id="JANBUN010000690">
    <property type="protein sequence ID" value="KAJ2801950.1"/>
    <property type="molecule type" value="Genomic_DNA"/>
</dbReference>
<comment type="caution">
    <text evidence="1">The sequence shown here is derived from an EMBL/GenBank/DDBJ whole genome shotgun (WGS) entry which is preliminary data.</text>
</comment>
<evidence type="ECO:0000313" key="2">
    <source>
        <dbReference type="Proteomes" id="UP001140087"/>
    </source>
</evidence>
<sequence length="471" mass="51403">MWISSVRQPLQDHAYALYPLVTITTVVILSCRIGALSRHGGWQKIPSPWSTVVAFGDGFSDSGNGAQITGGKYPSDPWFWHHRFSNGPNWVDNLILDLGGLGKIKMRNFAHGGATTDNALLPGSLLGHSIPGTHQQVRGFMLKSRRAEYPKAESTLYTIWTGANDCLALGGAGSFKPGHRGTIADVEESIFQDILQLERESHNKIKYVLVLAPPPVEDMPLVRSEGASVRDAVQRAAESLTTGLPRALLSRLNALGHATMTDSAEIVPAHPAHALPNHRTRAPAPIAHFITADLPQHYDHLLPGEHNGTRPHAPADPAAGAQAAQSRAPDGLHHPLRKRGSAPVAALHAKGAAAAAGGGNGRLHVMVYDAYHFIKHAQANPLCFGLDPAKMDKPCGDEKQCYDRVWIDDANIGTQIHYWMARDIQIRLHLWHMRTTNVSLDRMFKNSTRAREIQLEMLGYACPMRAAPVLF</sequence>
<gene>
    <name evidence="1" type="ORF">H4R21_002608</name>
</gene>
<keyword evidence="2" id="KW-1185">Reference proteome</keyword>
<dbReference type="Proteomes" id="UP001140087">
    <property type="component" value="Unassembled WGS sequence"/>
</dbReference>
<protein>
    <submittedName>
        <fullName evidence="1">Uncharacterized protein</fullName>
    </submittedName>
</protein>
<organism evidence="1 2">
    <name type="scientific">Coemansia helicoidea</name>
    <dbReference type="NCBI Taxonomy" id="1286919"/>
    <lineage>
        <taxon>Eukaryota</taxon>
        <taxon>Fungi</taxon>
        <taxon>Fungi incertae sedis</taxon>
        <taxon>Zoopagomycota</taxon>
        <taxon>Kickxellomycotina</taxon>
        <taxon>Kickxellomycetes</taxon>
        <taxon>Kickxellales</taxon>
        <taxon>Kickxellaceae</taxon>
        <taxon>Coemansia</taxon>
    </lineage>
</organism>